<dbReference type="NCBIfam" id="TIGR00738">
    <property type="entry name" value="rrf2_super"/>
    <property type="match status" value="1"/>
</dbReference>
<evidence type="ECO:0000256" key="1">
    <source>
        <dbReference type="ARBA" id="ARBA00023125"/>
    </source>
</evidence>
<dbReference type="Gene3D" id="1.10.10.10">
    <property type="entry name" value="Winged helix-like DNA-binding domain superfamily/Winged helix DNA-binding domain"/>
    <property type="match status" value="1"/>
</dbReference>
<dbReference type="GO" id="GO:0003700">
    <property type="term" value="F:DNA-binding transcription factor activity"/>
    <property type="evidence" value="ECO:0007669"/>
    <property type="project" value="TreeGrafter"/>
</dbReference>
<dbReference type="AlphaFoldDB" id="A0A6J6T1I6"/>
<organism evidence="2">
    <name type="scientific">freshwater metagenome</name>
    <dbReference type="NCBI Taxonomy" id="449393"/>
    <lineage>
        <taxon>unclassified sequences</taxon>
        <taxon>metagenomes</taxon>
        <taxon>ecological metagenomes</taxon>
    </lineage>
</organism>
<dbReference type="SUPFAM" id="SSF46785">
    <property type="entry name" value="Winged helix' DNA-binding domain"/>
    <property type="match status" value="1"/>
</dbReference>
<dbReference type="PROSITE" id="PS01332">
    <property type="entry name" value="HTH_RRF2_1"/>
    <property type="match status" value="1"/>
</dbReference>
<dbReference type="InterPro" id="IPR000944">
    <property type="entry name" value="Tscrpt_reg_Rrf2"/>
</dbReference>
<evidence type="ECO:0000313" key="2">
    <source>
        <dbReference type="EMBL" id="CAB4741030.1"/>
    </source>
</evidence>
<dbReference type="InterPro" id="IPR036388">
    <property type="entry name" value="WH-like_DNA-bd_sf"/>
</dbReference>
<proteinExistence type="predicted"/>
<dbReference type="GO" id="GO:0005829">
    <property type="term" value="C:cytosol"/>
    <property type="evidence" value="ECO:0007669"/>
    <property type="project" value="TreeGrafter"/>
</dbReference>
<dbReference type="PROSITE" id="PS51197">
    <property type="entry name" value="HTH_RRF2_2"/>
    <property type="match status" value="1"/>
</dbReference>
<dbReference type="EMBL" id="CAEZYW010000101">
    <property type="protein sequence ID" value="CAB4741030.1"/>
    <property type="molecule type" value="Genomic_DNA"/>
</dbReference>
<protein>
    <submittedName>
        <fullName evidence="2">Unannotated protein</fullName>
    </submittedName>
</protein>
<dbReference type="PANTHER" id="PTHR33221:SF5">
    <property type="entry name" value="HTH-TYPE TRANSCRIPTIONAL REGULATOR ISCR"/>
    <property type="match status" value="1"/>
</dbReference>
<dbReference type="PANTHER" id="PTHR33221">
    <property type="entry name" value="WINGED HELIX-TURN-HELIX TRANSCRIPTIONAL REGULATOR, RRF2 FAMILY"/>
    <property type="match status" value="1"/>
</dbReference>
<keyword evidence="1" id="KW-0238">DNA-binding</keyword>
<gene>
    <name evidence="2" type="ORF">UFOPK2786_00776</name>
</gene>
<accession>A0A6J6T1I6</accession>
<sequence>MSSEVQPGNARLRASTGKNGTMHISAKADYGMRALLELVASYRVDPLRLVKGEAIATAQQVPVKFLEGILRQLRQSGIVASQRGAEGGYRLDRDPSEITIADVVRALDGPLAAVRGNRPEDVEYAGASEHLRDVWIAVRAAMRHVLEGISLEDVATNRLPSDVAELLAEPGAWQRRRP</sequence>
<dbReference type="Pfam" id="PF02082">
    <property type="entry name" value="Rrf2"/>
    <property type="match status" value="1"/>
</dbReference>
<dbReference type="GO" id="GO:0003677">
    <property type="term" value="F:DNA binding"/>
    <property type="evidence" value="ECO:0007669"/>
    <property type="project" value="UniProtKB-KW"/>
</dbReference>
<reference evidence="2" key="1">
    <citation type="submission" date="2020-05" db="EMBL/GenBank/DDBJ databases">
        <authorList>
            <person name="Chiriac C."/>
            <person name="Salcher M."/>
            <person name="Ghai R."/>
            <person name="Kavagutti S V."/>
        </authorList>
    </citation>
    <scope>NUCLEOTIDE SEQUENCE</scope>
</reference>
<dbReference type="InterPro" id="IPR030489">
    <property type="entry name" value="TR_Rrf2-type_CS"/>
</dbReference>
<name>A0A6J6T1I6_9ZZZZ</name>
<dbReference type="InterPro" id="IPR036390">
    <property type="entry name" value="WH_DNA-bd_sf"/>
</dbReference>